<dbReference type="EMBL" id="AQGS01000803">
    <property type="protein sequence ID" value="EPS37010.1"/>
    <property type="molecule type" value="Genomic_DNA"/>
</dbReference>
<dbReference type="OMA" id="EAYACIR"/>
<protein>
    <recommendedName>
        <fullName evidence="1">F-box domain-containing protein</fullName>
    </recommendedName>
</protein>
<evidence type="ECO:0000313" key="3">
    <source>
        <dbReference type="Proteomes" id="UP000015100"/>
    </source>
</evidence>
<sequence>MSASRVALELLALPVEIQTEVLSYLPSLEDQISTSRTCRLWEGIVLHNKHLKLTRYTEVGCTSWREGRRPHTVELSDKVRIHKLLRAPIGAGWVKGLACTFQDGIVKEYRYRYDYNENQPRSAWKDISTCKILDEPLISPFSEHSGVFARSGGQNTVLLPLLARRLVRQRPDGPGHYAGYRRWDRIDEQDDPGFDVPDPSVYKLWTSLSISERPFATGNVYEAYACIRDRTTIRELISEIVKDTQLALESWGVKTTMVHEMFFSSVVKEVSPYSDHWSWTFEATMLTISEDLSWLRRS</sequence>
<dbReference type="AlphaFoldDB" id="S8A1Z7"/>
<dbReference type="OrthoDB" id="5336398at2759"/>
<dbReference type="HOGENOM" id="CLU_933903_0_0_1"/>
<accession>S8A1Z7</accession>
<keyword evidence="3" id="KW-1185">Reference proteome</keyword>
<organism evidence="2 3">
    <name type="scientific">Dactylellina haptotyla (strain CBS 200.50)</name>
    <name type="common">Nematode-trapping fungus</name>
    <name type="synonym">Monacrosporium haptotylum</name>
    <dbReference type="NCBI Taxonomy" id="1284197"/>
    <lineage>
        <taxon>Eukaryota</taxon>
        <taxon>Fungi</taxon>
        <taxon>Dikarya</taxon>
        <taxon>Ascomycota</taxon>
        <taxon>Pezizomycotina</taxon>
        <taxon>Orbiliomycetes</taxon>
        <taxon>Orbiliales</taxon>
        <taxon>Orbiliaceae</taxon>
        <taxon>Dactylellina</taxon>
    </lineage>
</organism>
<dbReference type="SUPFAM" id="SSF81383">
    <property type="entry name" value="F-box domain"/>
    <property type="match status" value="1"/>
</dbReference>
<dbReference type="Proteomes" id="UP000015100">
    <property type="component" value="Unassembled WGS sequence"/>
</dbReference>
<proteinExistence type="predicted"/>
<evidence type="ECO:0000259" key="1">
    <source>
        <dbReference type="PROSITE" id="PS50181"/>
    </source>
</evidence>
<comment type="caution">
    <text evidence="2">The sequence shown here is derived from an EMBL/GenBank/DDBJ whole genome shotgun (WGS) entry which is preliminary data.</text>
</comment>
<dbReference type="Pfam" id="PF12937">
    <property type="entry name" value="F-box-like"/>
    <property type="match status" value="1"/>
</dbReference>
<reference evidence="3" key="2">
    <citation type="submission" date="2013-04" db="EMBL/GenBank/DDBJ databases">
        <title>Genomic mechanisms accounting for the adaptation to parasitism in nematode-trapping fungi.</title>
        <authorList>
            <person name="Ahren D.G."/>
        </authorList>
    </citation>
    <scope>NUCLEOTIDE SEQUENCE [LARGE SCALE GENOMIC DNA]</scope>
    <source>
        <strain evidence="3">CBS 200.50</strain>
    </source>
</reference>
<dbReference type="InterPro" id="IPR036047">
    <property type="entry name" value="F-box-like_dom_sf"/>
</dbReference>
<evidence type="ECO:0000313" key="2">
    <source>
        <dbReference type="EMBL" id="EPS37010.1"/>
    </source>
</evidence>
<reference evidence="2 3" key="1">
    <citation type="journal article" date="2013" name="PLoS Genet.">
        <title>Genomic mechanisms accounting for the adaptation to parasitism in nematode-trapping fungi.</title>
        <authorList>
            <person name="Meerupati T."/>
            <person name="Andersson K.M."/>
            <person name="Friman E."/>
            <person name="Kumar D."/>
            <person name="Tunlid A."/>
            <person name="Ahren D."/>
        </authorList>
    </citation>
    <scope>NUCLEOTIDE SEQUENCE [LARGE SCALE GENOMIC DNA]</scope>
    <source>
        <strain evidence="2 3">CBS 200.50</strain>
    </source>
</reference>
<dbReference type="InterPro" id="IPR001810">
    <property type="entry name" value="F-box_dom"/>
</dbReference>
<feature type="domain" description="F-box" evidence="1">
    <location>
        <begin position="7"/>
        <end position="54"/>
    </location>
</feature>
<name>S8A1Z7_DACHA</name>
<dbReference type="SMART" id="SM00256">
    <property type="entry name" value="FBOX"/>
    <property type="match status" value="1"/>
</dbReference>
<dbReference type="CDD" id="cd09917">
    <property type="entry name" value="F-box_SF"/>
    <property type="match status" value="1"/>
</dbReference>
<dbReference type="PROSITE" id="PS50181">
    <property type="entry name" value="FBOX"/>
    <property type="match status" value="1"/>
</dbReference>
<gene>
    <name evidence="2" type="ORF">H072_9408</name>
</gene>